<feature type="compositionally biased region" description="Basic residues" evidence="1">
    <location>
        <begin position="55"/>
        <end position="66"/>
    </location>
</feature>
<dbReference type="EMBL" id="KC977570">
    <property type="protein sequence ID" value="ATE82569.1"/>
    <property type="molecule type" value="Genomic_DNA"/>
</dbReference>
<reference evidence="2 3" key="1">
    <citation type="journal article" date="2013" name="Science">
        <title>Pandoraviruses: amoeba viruses with genomes up to 2.5 Mb reaching that of parasitic eukaryotes.</title>
        <authorList>
            <person name="Philippe N."/>
            <person name="Legendre M."/>
            <person name="Doutre G."/>
            <person name="Coute Y."/>
            <person name="Poirot O."/>
            <person name="Lescot M."/>
            <person name="Arslan D."/>
            <person name="Seltzer V."/>
            <person name="Bertaux L."/>
            <person name="Bruley C."/>
            <person name="Garin J."/>
            <person name="Claverie J.M."/>
            <person name="Abergel C."/>
        </authorList>
    </citation>
    <scope>NUCLEOTIDE SEQUENCE [LARGE SCALE GENOMIC DNA]</scope>
    <source>
        <strain evidence="2">Melbourne</strain>
    </source>
</reference>
<dbReference type="GeneID" id="34567948"/>
<dbReference type="KEGG" id="vg:34567948"/>
<gene>
    <name evidence="2" type="ORF">pdul_cds_929</name>
</gene>
<evidence type="ECO:0000313" key="2">
    <source>
        <dbReference type="EMBL" id="ATE82569.1"/>
    </source>
</evidence>
<name>A0A291AUG1_9VIRU</name>
<evidence type="ECO:0000313" key="3">
    <source>
        <dbReference type="Proteomes" id="UP000201566"/>
    </source>
</evidence>
<dbReference type="Proteomes" id="UP000201566">
    <property type="component" value="Segment"/>
</dbReference>
<proteinExistence type="predicted"/>
<evidence type="ECO:0000256" key="1">
    <source>
        <dbReference type="SAM" id="MobiDB-lite"/>
    </source>
</evidence>
<sequence>MTTVARRVPSKETSTAPPLQKVFFFVCESQKEEEKVASEKKRTPETRRPTLDKRRREKGRKRRQGRKKEMWKPVGSCVPRLAAASCGEVMAAATHSAALMVPMAGRARLLVAALYRPLETGDADKESDLTADPPLAHTWWPADIDQWLAVASALRASAAREIGCGDAASRHLARPPAALARLYEAAGWDVGRAGGRLVALAAEVCDGDATSPPERVRDDADGIHVIHAGRLGPGTPAAEWRAFCRLVAQRDAVLRRALDVDPAVYGARGSFVVTSMLRAEEALGRRWRFDPALPDPDATAGLRRAFMAVADARCAAARVDV</sequence>
<protein>
    <submittedName>
        <fullName evidence="2">Uncharacterized protein</fullName>
    </submittedName>
</protein>
<feature type="compositionally biased region" description="Basic and acidic residues" evidence="1">
    <location>
        <begin position="32"/>
        <end position="54"/>
    </location>
</feature>
<dbReference type="RefSeq" id="YP_009430278.1">
    <property type="nucleotide sequence ID" value="NC_021858.1"/>
</dbReference>
<organism evidence="2 3">
    <name type="scientific">Pandoravirus dulcis</name>
    <dbReference type="NCBI Taxonomy" id="1349409"/>
    <lineage>
        <taxon>Viruses</taxon>
        <taxon>Pandoravirus</taxon>
    </lineage>
</organism>
<feature type="region of interest" description="Disordered" evidence="1">
    <location>
        <begin position="32"/>
        <end position="71"/>
    </location>
</feature>
<accession>A0A291AUG1</accession>